<dbReference type="Proteomes" id="UP001500620">
    <property type="component" value="Unassembled WGS sequence"/>
</dbReference>
<sequence>MTQASARPVAVAPAEVRAGPGVTRALLAGGVVAGPLFVTVVFAQAALRDGFDFKWHPLSLLSLGGPGWIQIANFIVTGALYAGCAVGIRRALRGGRGGTWGPRLIGVFGACLIWAGVFPPDPYEGFPPGTPDGPGHMTWHGLLHSVAPPLAFLALSVACLVFARRFGKLREWSWMAGSLAVWLVLASPDLLFGRAWFALALALAAAVGWGWASLLAARLMAELRGWQPTEGVERT</sequence>
<evidence type="ECO:0000313" key="3">
    <source>
        <dbReference type="Proteomes" id="UP001500620"/>
    </source>
</evidence>
<name>A0ABP8DRF8_9ACTN</name>
<evidence type="ECO:0008006" key="4">
    <source>
        <dbReference type="Google" id="ProtNLM"/>
    </source>
</evidence>
<accession>A0ABP8DRF8</accession>
<protein>
    <recommendedName>
        <fullName evidence="4">DUF998 domain-containing protein</fullName>
    </recommendedName>
</protein>
<dbReference type="Pfam" id="PF06197">
    <property type="entry name" value="DUF998"/>
    <property type="match status" value="1"/>
</dbReference>
<evidence type="ECO:0000256" key="1">
    <source>
        <dbReference type="SAM" id="Phobius"/>
    </source>
</evidence>
<gene>
    <name evidence="2" type="ORF">GCM10022255_099470</name>
</gene>
<organism evidence="2 3">
    <name type="scientific">Dactylosporangium darangshiense</name>
    <dbReference type="NCBI Taxonomy" id="579108"/>
    <lineage>
        <taxon>Bacteria</taxon>
        <taxon>Bacillati</taxon>
        <taxon>Actinomycetota</taxon>
        <taxon>Actinomycetes</taxon>
        <taxon>Micromonosporales</taxon>
        <taxon>Micromonosporaceae</taxon>
        <taxon>Dactylosporangium</taxon>
    </lineage>
</organism>
<evidence type="ECO:0000313" key="2">
    <source>
        <dbReference type="EMBL" id="GAA4262519.1"/>
    </source>
</evidence>
<keyword evidence="1" id="KW-1133">Transmembrane helix</keyword>
<keyword evidence="3" id="KW-1185">Reference proteome</keyword>
<dbReference type="EMBL" id="BAABAT010000052">
    <property type="protein sequence ID" value="GAA4262519.1"/>
    <property type="molecule type" value="Genomic_DNA"/>
</dbReference>
<feature type="transmembrane region" description="Helical" evidence="1">
    <location>
        <begin position="67"/>
        <end position="88"/>
    </location>
</feature>
<feature type="transmembrane region" description="Helical" evidence="1">
    <location>
        <begin position="100"/>
        <end position="119"/>
    </location>
</feature>
<keyword evidence="1" id="KW-0472">Membrane</keyword>
<reference evidence="3" key="1">
    <citation type="journal article" date="2019" name="Int. J. Syst. Evol. Microbiol.">
        <title>The Global Catalogue of Microorganisms (GCM) 10K type strain sequencing project: providing services to taxonomists for standard genome sequencing and annotation.</title>
        <authorList>
            <consortium name="The Broad Institute Genomics Platform"/>
            <consortium name="The Broad Institute Genome Sequencing Center for Infectious Disease"/>
            <person name="Wu L."/>
            <person name="Ma J."/>
        </authorList>
    </citation>
    <scope>NUCLEOTIDE SEQUENCE [LARGE SCALE GENOMIC DNA]</scope>
    <source>
        <strain evidence="3">JCM 17441</strain>
    </source>
</reference>
<feature type="transmembrane region" description="Helical" evidence="1">
    <location>
        <begin position="196"/>
        <end position="217"/>
    </location>
</feature>
<feature type="transmembrane region" description="Helical" evidence="1">
    <location>
        <begin position="139"/>
        <end position="163"/>
    </location>
</feature>
<comment type="caution">
    <text evidence="2">The sequence shown here is derived from an EMBL/GenBank/DDBJ whole genome shotgun (WGS) entry which is preliminary data.</text>
</comment>
<keyword evidence="1" id="KW-0812">Transmembrane</keyword>
<dbReference type="RefSeq" id="WP_345140061.1">
    <property type="nucleotide sequence ID" value="NZ_BAABAT010000052.1"/>
</dbReference>
<dbReference type="InterPro" id="IPR009339">
    <property type="entry name" value="DUF998"/>
</dbReference>
<proteinExistence type="predicted"/>
<feature type="transmembrane region" description="Helical" evidence="1">
    <location>
        <begin position="25"/>
        <end position="47"/>
    </location>
</feature>
<feature type="transmembrane region" description="Helical" evidence="1">
    <location>
        <begin position="172"/>
        <end position="190"/>
    </location>
</feature>